<dbReference type="KEGG" id="ptq:P700755_000754"/>
<organism evidence="1 2">
    <name type="scientific">Psychroflexus torquis (strain ATCC 700755 / CIP 106069 / ACAM 623)</name>
    <dbReference type="NCBI Taxonomy" id="313595"/>
    <lineage>
        <taxon>Bacteria</taxon>
        <taxon>Pseudomonadati</taxon>
        <taxon>Bacteroidota</taxon>
        <taxon>Flavobacteriia</taxon>
        <taxon>Flavobacteriales</taxon>
        <taxon>Flavobacteriaceae</taxon>
        <taxon>Psychroflexus</taxon>
    </lineage>
</organism>
<gene>
    <name evidence="1" type="ordered locus">P700755_000754</name>
</gene>
<dbReference type="RefSeq" id="WP_015023375.1">
    <property type="nucleotide sequence ID" value="NC_018721.1"/>
</dbReference>
<keyword evidence="2" id="KW-1185">Reference proteome</keyword>
<evidence type="ECO:0000313" key="2">
    <source>
        <dbReference type="Proteomes" id="UP000008514"/>
    </source>
</evidence>
<evidence type="ECO:0000313" key="1">
    <source>
        <dbReference type="EMBL" id="AFU67758.1"/>
    </source>
</evidence>
<dbReference type="OrthoDB" id="5323158at2"/>
<protein>
    <submittedName>
        <fullName evidence="1">Uncharacterized protein</fullName>
    </submittedName>
</protein>
<dbReference type="EMBL" id="CP003879">
    <property type="protein sequence ID" value="AFU67758.1"/>
    <property type="molecule type" value="Genomic_DNA"/>
</dbReference>
<dbReference type="AlphaFoldDB" id="K4ID02"/>
<reference evidence="1" key="2">
    <citation type="submission" date="2012-09" db="EMBL/GenBank/DDBJ databases">
        <title>The complete sequence of Psychroflexus torquis an extreme psychrophile from sea-ice that is stimulated by light.</title>
        <authorList>
            <person name="Feng S."/>
            <person name="Powell S.M."/>
            <person name="Bowman J.P."/>
        </authorList>
    </citation>
    <scope>NUCLEOTIDE SEQUENCE [LARGE SCALE GENOMIC DNA]</scope>
    <source>
        <strain evidence="1">ATCC 700755</strain>
    </source>
</reference>
<sequence length="205" mass="24041">MDSKSYLSLNSWLQKADSNYIEGRLLWLNWLVDGSCNLLWLACEQMIKILLLQEKIDTYSAESTNMDELHKVLDKKGKKLGHDVGKLIAKINAEYPELDITKYKTTLEKLQEYFYRRYVINKGSSISMNMLNEVDEFYFLLRSKIYSDVGLGTIDEIFIQKKHNRGHFLPAFSYSYLHNKSFRSRKHRSINQMGPDGKVYMENGE</sequence>
<dbReference type="HOGENOM" id="CLU_1336603_0_0_10"/>
<accession>K4ID02</accession>
<reference evidence="1" key="1">
    <citation type="submission" date="2006-03" db="EMBL/GenBank/DDBJ databases">
        <authorList>
            <person name="Bowman J."/>
            <person name="Ferriera S."/>
            <person name="Johnson J."/>
            <person name="Kravitz S."/>
            <person name="Halpern A."/>
            <person name="Remington K."/>
            <person name="Beeson K."/>
            <person name="Tran B."/>
            <person name="Rogers Y.-H."/>
            <person name="Friedman R."/>
            <person name="Venter J.C."/>
        </authorList>
    </citation>
    <scope>NUCLEOTIDE SEQUENCE [LARGE SCALE GENOMIC DNA]</scope>
    <source>
        <strain evidence="1">ATCC 700755</strain>
    </source>
</reference>
<dbReference type="Proteomes" id="UP000008514">
    <property type="component" value="Chromosome"/>
</dbReference>
<proteinExistence type="predicted"/>
<name>K4ID02_PSYTT</name>